<organism evidence="4 5">
    <name type="scientific">Lysinibacillus macroides</name>
    <dbReference type="NCBI Taxonomy" id="33935"/>
    <lineage>
        <taxon>Bacteria</taxon>
        <taxon>Bacillati</taxon>
        <taxon>Bacillota</taxon>
        <taxon>Bacilli</taxon>
        <taxon>Bacillales</taxon>
        <taxon>Bacillaceae</taxon>
        <taxon>Lysinibacillus</taxon>
    </lineage>
</organism>
<keyword evidence="1 3" id="KW-0436">Ligase</keyword>
<protein>
    <recommendedName>
        <fullName evidence="3">tRNA(Met) cytidine acetate ligase</fullName>
        <ecNumber evidence="3">6.3.4.-</ecNumber>
    </recommendedName>
</protein>
<dbReference type="HAMAP" id="MF_01539">
    <property type="entry name" value="TmcAL"/>
    <property type="match status" value="1"/>
</dbReference>
<sequence>MQAVGIVVEYNPFHNGHAYHLKQAKKVAQADVVIAVMSGTFLQRGEPAMVDKWTRTQMALAGGVDIVIELPYVYSTAPATDFAKGAISLLSAVGCEAFAFGSEDGSIQPFLNTFELINNHRTEYNALIKDSLKTGASYPKSLYYAYEQLSQKFPASYIDLAQPNNILGFHYLEAAKALDLPIQPLTIPRITAGYHDALQEDAPIASATGIRKALATSHSLQSVQHVVPETSFQYLANWQKKYCTFASWEAFWPLLRFTIMRHTPTELSRYAEVTEGIENAILKAAKISQSFSSFMEKIKSKRYTWTRLQRMLTHIYTGFTKEQLQSFQAPSFVRLLGMSAVGQAYLGQHKKHIELPLISRVAATNDAMLAIDIRAAELYNLSIEQGSTDYILPKDFQTPPIRF</sequence>
<dbReference type="InterPro" id="IPR014729">
    <property type="entry name" value="Rossmann-like_a/b/a_fold"/>
</dbReference>
<dbReference type="NCBIfam" id="NF010191">
    <property type="entry name" value="PRK13670.1"/>
    <property type="match status" value="1"/>
</dbReference>
<comment type="catalytic activity">
    <reaction evidence="3">
        <text>cytidine(34) in elongator tRNA(Met) + acetate + ATP = N(4)-acetylcytidine(34) in elongator tRNA(Met) + AMP + diphosphate</text>
        <dbReference type="Rhea" id="RHEA:58144"/>
        <dbReference type="Rhea" id="RHEA-COMP:10693"/>
        <dbReference type="Rhea" id="RHEA-COMP:10694"/>
        <dbReference type="ChEBI" id="CHEBI:30089"/>
        <dbReference type="ChEBI" id="CHEBI:30616"/>
        <dbReference type="ChEBI" id="CHEBI:33019"/>
        <dbReference type="ChEBI" id="CHEBI:74900"/>
        <dbReference type="ChEBI" id="CHEBI:82748"/>
        <dbReference type="ChEBI" id="CHEBI:456215"/>
    </reaction>
</comment>
<feature type="binding site" evidence="3">
    <location>
        <begin position="189"/>
        <end position="190"/>
    </location>
    <ligand>
        <name>ATP</name>
        <dbReference type="ChEBI" id="CHEBI:30616"/>
    </ligand>
</feature>
<keyword evidence="3" id="KW-0963">Cytoplasm</keyword>
<dbReference type="PATRIC" id="fig|33935.3.peg.282"/>
<keyword evidence="3" id="KW-0820">tRNA-binding</keyword>
<dbReference type="STRING" id="33935.ADM90_04325"/>
<comment type="function">
    <text evidence="3">Catalyzes the formation of N(4)-acetylcytidine (ac(4)C) at the wobble position of elongator tRNA(Met), using acetate and ATP as substrates. First activates an acetate ion to form acetyladenylate (Ac-AMP) and then transfers the acetyl group to tRNA to form ac(4)C34.</text>
</comment>
<feature type="binding site" evidence="3">
    <location>
        <begin position="7"/>
        <end position="20"/>
    </location>
    <ligand>
        <name>ATP</name>
        <dbReference type="ChEBI" id="CHEBI:30616"/>
    </ligand>
</feature>
<dbReference type="InterPro" id="IPR008513">
    <property type="entry name" value="tRNA(Met)_cyd_acetate_ligase"/>
</dbReference>
<keyword evidence="2 3" id="KW-0819">tRNA processing</keyword>
<dbReference type="Pfam" id="PF05636">
    <property type="entry name" value="HIGH_NTase1"/>
    <property type="match status" value="1"/>
</dbReference>
<dbReference type="EMBL" id="LGCI01000005">
    <property type="protein sequence ID" value="KOY82570.1"/>
    <property type="molecule type" value="Genomic_DNA"/>
</dbReference>
<dbReference type="Gene3D" id="3.40.50.620">
    <property type="entry name" value="HUPs"/>
    <property type="match status" value="1"/>
</dbReference>
<dbReference type="PANTHER" id="PTHR37825">
    <property type="entry name" value="TRNA(MET) CYTIDINE ACETATE LIGASE"/>
    <property type="match status" value="1"/>
</dbReference>
<comment type="similarity">
    <text evidence="3">Belongs to the TmcAL family.</text>
</comment>
<dbReference type="EC" id="6.3.4.-" evidence="3"/>
<dbReference type="OrthoDB" id="9769796at2"/>
<proteinExistence type="inferred from homology"/>
<evidence type="ECO:0000256" key="1">
    <source>
        <dbReference type="ARBA" id="ARBA00022598"/>
    </source>
</evidence>
<feature type="binding site" evidence="3">
    <location>
        <position position="101"/>
    </location>
    <ligand>
        <name>ATP</name>
        <dbReference type="ChEBI" id="CHEBI:30616"/>
    </ligand>
</feature>
<dbReference type="PANTHER" id="PTHR37825:SF1">
    <property type="entry name" value="TRNA(MET) CYTIDINE ACETATE LIGASE"/>
    <property type="match status" value="1"/>
</dbReference>
<dbReference type="GO" id="GO:0016879">
    <property type="term" value="F:ligase activity, forming carbon-nitrogen bonds"/>
    <property type="evidence" value="ECO:0007669"/>
    <property type="project" value="UniProtKB-UniRule"/>
</dbReference>
<evidence type="ECO:0000313" key="5">
    <source>
        <dbReference type="Proteomes" id="UP000037977"/>
    </source>
</evidence>
<evidence type="ECO:0000256" key="3">
    <source>
        <dbReference type="HAMAP-Rule" id="MF_01539"/>
    </source>
</evidence>
<evidence type="ECO:0000256" key="2">
    <source>
        <dbReference type="ARBA" id="ARBA00022694"/>
    </source>
</evidence>
<dbReference type="GO" id="GO:0000049">
    <property type="term" value="F:tRNA binding"/>
    <property type="evidence" value="ECO:0007669"/>
    <property type="project" value="UniProtKB-KW"/>
</dbReference>
<dbReference type="GO" id="GO:0006400">
    <property type="term" value="P:tRNA modification"/>
    <property type="evidence" value="ECO:0007669"/>
    <property type="project" value="UniProtKB-UniRule"/>
</dbReference>
<keyword evidence="3" id="KW-0547">Nucleotide-binding</keyword>
<reference evidence="4 5" key="1">
    <citation type="submission" date="2015-07" db="EMBL/GenBank/DDBJ databases">
        <title>Genome sequencing project for genomic taxonomy and phylogenomics of Bacillus-like bacteria.</title>
        <authorList>
            <person name="Liu B."/>
            <person name="Wang J."/>
            <person name="Zhu Y."/>
            <person name="Liu G."/>
            <person name="Chen Q."/>
            <person name="Chen Z."/>
            <person name="Che J."/>
            <person name="Ge C."/>
            <person name="Shi H."/>
            <person name="Pan Z."/>
            <person name="Liu X."/>
        </authorList>
    </citation>
    <scope>NUCLEOTIDE SEQUENCE [LARGE SCALE GENOMIC DNA]</scope>
    <source>
        <strain evidence="4 5">DSM 54</strain>
    </source>
</reference>
<gene>
    <name evidence="3" type="primary">tmcAL</name>
    <name evidence="4" type="ORF">ADM90_04325</name>
</gene>
<dbReference type="Proteomes" id="UP000037977">
    <property type="component" value="Unassembled WGS sequence"/>
</dbReference>
<comment type="caution">
    <text evidence="4">The sequence shown here is derived from an EMBL/GenBank/DDBJ whole genome shotgun (WGS) entry which is preliminary data.</text>
</comment>
<feature type="binding site" evidence="3">
    <location>
        <position position="164"/>
    </location>
    <ligand>
        <name>ATP</name>
        <dbReference type="ChEBI" id="CHEBI:30616"/>
    </ligand>
</feature>
<dbReference type="SUPFAM" id="SSF52374">
    <property type="entry name" value="Nucleotidylyl transferase"/>
    <property type="match status" value="1"/>
</dbReference>
<accession>A0A0M9DL10</accession>
<keyword evidence="3" id="KW-0067">ATP-binding</keyword>
<keyword evidence="5" id="KW-1185">Reference proteome</keyword>
<dbReference type="AlphaFoldDB" id="A0A0M9DL10"/>
<evidence type="ECO:0000313" key="4">
    <source>
        <dbReference type="EMBL" id="KOY82570.1"/>
    </source>
</evidence>
<dbReference type="GO" id="GO:0005737">
    <property type="term" value="C:cytoplasm"/>
    <property type="evidence" value="ECO:0007669"/>
    <property type="project" value="UniProtKB-SubCell"/>
</dbReference>
<name>A0A0M9DL10_9BACI</name>
<keyword evidence="3" id="KW-0694">RNA-binding</keyword>
<dbReference type="RefSeq" id="WP_053993820.1">
    <property type="nucleotide sequence ID" value="NZ_CP065643.1"/>
</dbReference>
<comment type="subcellular location">
    <subcellularLocation>
        <location evidence="3">Cytoplasm</location>
    </subcellularLocation>
</comment>
<dbReference type="GO" id="GO:0005524">
    <property type="term" value="F:ATP binding"/>
    <property type="evidence" value="ECO:0007669"/>
    <property type="project" value="UniProtKB-KW"/>
</dbReference>